<gene>
    <name evidence="1" type="ORF">LCGC14_1766490</name>
</gene>
<dbReference type="AlphaFoldDB" id="A0A0F9GZH4"/>
<dbReference type="EMBL" id="LAZR01016506">
    <property type="protein sequence ID" value="KKM04210.1"/>
    <property type="molecule type" value="Genomic_DNA"/>
</dbReference>
<accession>A0A0F9GZH4</accession>
<organism evidence="1">
    <name type="scientific">marine sediment metagenome</name>
    <dbReference type="NCBI Taxonomy" id="412755"/>
    <lineage>
        <taxon>unclassified sequences</taxon>
        <taxon>metagenomes</taxon>
        <taxon>ecological metagenomes</taxon>
    </lineage>
</organism>
<name>A0A0F9GZH4_9ZZZZ</name>
<comment type="caution">
    <text evidence="1">The sequence shown here is derived from an EMBL/GenBank/DDBJ whole genome shotgun (WGS) entry which is preliminary data.</text>
</comment>
<evidence type="ECO:0000313" key="1">
    <source>
        <dbReference type="EMBL" id="KKM04210.1"/>
    </source>
</evidence>
<protein>
    <submittedName>
        <fullName evidence="1">Uncharacterized protein</fullName>
    </submittedName>
</protein>
<reference evidence="1" key="1">
    <citation type="journal article" date="2015" name="Nature">
        <title>Complex archaea that bridge the gap between prokaryotes and eukaryotes.</title>
        <authorList>
            <person name="Spang A."/>
            <person name="Saw J.H."/>
            <person name="Jorgensen S.L."/>
            <person name="Zaremba-Niedzwiedzka K."/>
            <person name="Martijn J."/>
            <person name="Lind A.E."/>
            <person name="van Eijk R."/>
            <person name="Schleper C."/>
            <person name="Guy L."/>
            <person name="Ettema T.J."/>
        </authorList>
    </citation>
    <scope>NUCLEOTIDE SEQUENCE</scope>
</reference>
<sequence>MSEEKVIEIKFDSSKEKIFIITKRYLTTQEMERYLELLSIMNKKNIFILPADLIESIKVIRDIKEEANSYEKLANELKFKRTFEK</sequence>
<proteinExistence type="predicted"/>